<dbReference type="Proteomes" id="UP000322524">
    <property type="component" value="Unassembled WGS sequence"/>
</dbReference>
<evidence type="ECO:0000256" key="1">
    <source>
        <dbReference type="SAM" id="Phobius"/>
    </source>
</evidence>
<keyword evidence="1" id="KW-1133">Transmembrane helix</keyword>
<dbReference type="EMBL" id="VTEV01000002">
    <property type="protein sequence ID" value="TYS69765.1"/>
    <property type="molecule type" value="Genomic_DNA"/>
</dbReference>
<protein>
    <recommendedName>
        <fullName evidence="4">YesK-like protein</fullName>
    </recommendedName>
</protein>
<organism evidence="2 3">
    <name type="scientific">Sutcliffiella horikoshii</name>
    <dbReference type="NCBI Taxonomy" id="79883"/>
    <lineage>
        <taxon>Bacteria</taxon>
        <taxon>Bacillati</taxon>
        <taxon>Bacillota</taxon>
        <taxon>Bacilli</taxon>
        <taxon>Bacillales</taxon>
        <taxon>Bacillaceae</taxon>
        <taxon>Sutcliffiella</taxon>
    </lineage>
</organism>
<feature type="transmembrane region" description="Helical" evidence="1">
    <location>
        <begin position="6"/>
        <end position="26"/>
    </location>
</feature>
<evidence type="ECO:0008006" key="4">
    <source>
        <dbReference type="Google" id="ProtNLM"/>
    </source>
</evidence>
<dbReference type="AlphaFoldDB" id="A0A5D4T303"/>
<keyword evidence="1" id="KW-0812">Transmembrane</keyword>
<keyword evidence="1" id="KW-0472">Membrane</keyword>
<reference evidence="2 3" key="1">
    <citation type="submission" date="2019-08" db="EMBL/GenBank/DDBJ databases">
        <title>Bacillus genomes from the desert of Cuatro Cienegas, Coahuila.</title>
        <authorList>
            <person name="Olmedo-Alvarez G."/>
        </authorList>
    </citation>
    <scope>NUCLEOTIDE SEQUENCE [LARGE SCALE GENOMIC DNA]</scope>
    <source>
        <strain evidence="2 3">CH28_1T</strain>
    </source>
</reference>
<name>A0A5D4T303_9BACI</name>
<accession>A0A5D4T303</accession>
<dbReference type="RefSeq" id="WP_148987326.1">
    <property type="nucleotide sequence ID" value="NZ_VTEV01000002.1"/>
</dbReference>
<feature type="transmembrane region" description="Helical" evidence="1">
    <location>
        <begin position="33"/>
        <end position="53"/>
    </location>
</feature>
<gene>
    <name evidence="2" type="ORF">FZC76_05895</name>
</gene>
<evidence type="ECO:0000313" key="2">
    <source>
        <dbReference type="EMBL" id="TYS69765.1"/>
    </source>
</evidence>
<comment type="caution">
    <text evidence="2">The sequence shown here is derived from an EMBL/GenBank/DDBJ whole genome shotgun (WGS) entry which is preliminary data.</text>
</comment>
<evidence type="ECO:0000313" key="3">
    <source>
        <dbReference type="Proteomes" id="UP000322524"/>
    </source>
</evidence>
<proteinExistence type="predicted"/>
<feature type="transmembrane region" description="Helical" evidence="1">
    <location>
        <begin position="65"/>
        <end position="88"/>
    </location>
</feature>
<sequence length="98" mass="11037">MMDAFLSLFIVVSLTILVAYFIYFVGKKKYPKISLYVPAITSAVGILFLYIKLKLDLYAQALSGIYDILGIIFLSVVFVISIIMALVLDFSNKWRSNA</sequence>